<feature type="domain" description="Core-binding (CB)" evidence="9">
    <location>
        <begin position="71"/>
        <end position="153"/>
    </location>
</feature>
<dbReference type="Proteomes" id="UP000260783">
    <property type="component" value="Unassembled WGS sequence"/>
</dbReference>
<dbReference type="PROSITE" id="PS51898">
    <property type="entry name" value="TYR_RECOMBINASE"/>
    <property type="match status" value="1"/>
</dbReference>
<dbReference type="Gene3D" id="1.10.443.10">
    <property type="entry name" value="Intergrase catalytic core"/>
    <property type="match status" value="1"/>
</dbReference>
<evidence type="ECO:0000256" key="3">
    <source>
        <dbReference type="ARBA" id="ARBA00022908"/>
    </source>
</evidence>
<sequence length="411" mass="47755">MATTRKDLRGRTLRKGEMQRSSDKRYAYSYTDPLGRRKYIYANDLVTLREKEARFTKDQMDGLDIYVAGKATVNFVFDRYMSLKTNLRQTTRSNYLYMYDRFIRDTFGKKKIAEIRYSDVLQFYNYLLDKQGLQTNTLESVHTLLHPTFQLAVRDEIVRKNPTDGVMAEIKKSSEQTTGVRHALTIPQQRAFMEHIANHPVFCHWWPLFTVLLGTGCRIGEALGLRWDDLDYERRTISINHSLVYYPVGESCNSVLHISKPKTEAGVRTIPMFDTVKDAFEMLHEEQKESGWNDVEIDGMTGFIFCNRFGNVPNPQSVNRAIKRIIADYNAGEEVEAKKQHREAVLLPDFSAHHLRHTFCTRLCEKETNLKVIQSVMGHKDIQTTMDIYAEATEEKKQESFERLAATLDIF</sequence>
<evidence type="ECO:0000256" key="4">
    <source>
        <dbReference type="ARBA" id="ARBA00023125"/>
    </source>
</evidence>
<keyword evidence="5" id="KW-0233">DNA recombination</keyword>
<name>A0A3E2UIM3_9FIRM</name>
<dbReference type="InterPro" id="IPR011010">
    <property type="entry name" value="DNA_brk_join_enz"/>
</dbReference>
<dbReference type="EMBL" id="WKQM01000025">
    <property type="protein sequence ID" value="MSC52463.1"/>
    <property type="molecule type" value="Genomic_DNA"/>
</dbReference>
<dbReference type="Gene3D" id="3.30.160.60">
    <property type="entry name" value="Classic Zinc Finger"/>
    <property type="match status" value="1"/>
</dbReference>
<comment type="function">
    <text evidence="1">Site-specific tyrosine recombinase, which acts by catalyzing the cutting and rejoining of the recombining DNA molecules.</text>
</comment>
<gene>
    <name evidence="12" type="ORF">DWZ04_10515</name>
    <name evidence="11" type="ORF">DWZ25_12295</name>
    <name evidence="10" type="ORF">GKE10_11245</name>
</gene>
<dbReference type="GO" id="GO:0006310">
    <property type="term" value="P:DNA recombination"/>
    <property type="evidence" value="ECO:0007669"/>
    <property type="project" value="UniProtKB-KW"/>
</dbReference>
<dbReference type="EMBL" id="QVEW01000011">
    <property type="protein sequence ID" value="RGB96101.1"/>
    <property type="molecule type" value="Genomic_DNA"/>
</dbReference>
<dbReference type="InterPro" id="IPR050090">
    <property type="entry name" value="Tyrosine_recombinase_XerCD"/>
</dbReference>
<dbReference type="SUPFAM" id="SSF56349">
    <property type="entry name" value="DNA breaking-rejoining enzymes"/>
    <property type="match status" value="1"/>
</dbReference>
<dbReference type="PANTHER" id="PTHR30349:SF41">
    <property type="entry name" value="INTEGRASE_RECOMBINASE PROTEIN MJ0367-RELATED"/>
    <property type="match status" value="1"/>
</dbReference>
<dbReference type="GO" id="GO:0008907">
    <property type="term" value="F:integrase activity"/>
    <property type="evidence" value="ECO:0007669"/>
    <property type="project" value="InterPro"/>
</dbReference>
<keyword evidence="3" id="KW-0229">DNA integration</keyword>
<evidence type="ECO:0000313" key="14">
    <source>
        <dbReference type="Proteomes" id="UP000260783"/>
    </source>
</evidence>
<dbReference type="InterPro" id="IPR044068">
    <property type="entry name" value="CB"/>
</dbReference>
<evidence type="ECO:0000313" key="13">
    <source>
        <dbReference type="Proteomes" id="UP000260782"/>
    </source>
</evidence>
<dbReference type="InterPro" id="IPR004107">
    <property type="entry name" value="Integrase_SAM-like_N"/>
</dbReference>
<dbReference type="RefSeq" id="WP_113620839.1">
    <property type="nucleotide sequence ID" value="NZ_CP030777.1"/>
</dbReference>
<protein>
    <submittedName>
        <fullName evidence="12">Site-specific integrase</fullName>
    </submittedName>
    <submittedName>
        <fullName evidence="10">Tyrosine-type recombinase/integrase</fullName>
    </submittedName>
</protein>
<comment type="caution">
    <text evidence="12">The sequence shown here is derived from an EMBL/GenBank/DDBJ whole genome shotgun (WGS) entry which is preliminary data.</text>
</comment>
<dbReference type="GO" id="GO:0003677">
    <property type="term" value="F:DNA binding"/>
    <property type="evidence" value="ECO:0007669"/>
    <property type="project" value="UniProtKB-UniRule"/>
</dbReference>
<dbReference type="Gene3D" id="1.10.150.130">
    <property type="match status" value="1"/>
</dbReference>
<evidence type="ECO:0000256" key="6">
    <source>
        <dbReference type="PROSITE-ProRule" id="PRU01248"/>
    </source>
</evidence>
<evidence type="ECO:0000259" key="8">
    <source>
        <dbReference type="PROSITE" id="PS51898"/>
    </source>
</evidence>
<feature type="region of interest" description="Disordered" evidence="7">
    <location>
        <begin position="1"/>
        <end position="20"/>
    </location>
</feature>
<comment type="similarity">
    <text evidence="2">Belongs to the 'phage' integrase family.</text>
</comment>
<dbReference type="Pfam" id="PF00589">
    <property type="entry name" value="Phage_integrase"/>
    <property type="match status" value="1"/>
</dbReference>
<dbReference type="InterPro" id="IPR010998">
    <property type="entry name" value="Integrase_recombinase_N"/>
</dbReference>
<proteinExistence type="inferred from homology"/>
<evidence type="ECO:0000313" key="10">
    <source>
        <dbReference type="EMBL" id="MSC52463.1"/>
    </source>
</evidence>
<dbReference type="InterPro" id="IPR016177">
    <property type="entry name" value="DNA-bd_dom_sf"/>
</dbReference>
<dbReference type="Proteomes" id="UP000462091">
    <property type="component" value="Unassembled WGS sequence"/>
</dbReference>
<dbReference type="InterPro" id="IPR004191">
    <property type="entry name" value="Integrase_Tn916-type_DNA-bd_N"/>
</dbReference>
<dbReference type="AlphaFoldDB" id="A0A3E2UIM3"/>
<reference evidence="13 14" key="1">
    <citation type="submission" date="2018-08" db="EMBL/GenBank/DDBJ databases">
        <title>A genome reference for cultivated species of the human gut microbiota.</title>
        <authorList>
            <person name="Zou Y."/>
            <person name="Xue W."/>
            <person name="Luo G."/>
        </authorList>
    </citation>
    <scope>NUCLEOTIDE SEQUENCE [LARGE SCALE GENOMIC DNA]</scope>
    <source>
        <strain evidence="12 14">AF29-11BH</strain>
        <strain evidence="11 13">AF31-14AC</strain>
    </source>
</reference>
<dbReference type="Proteomes" id="UP000260782">
    <property type="component" value="Unassembled WGS sequence"/>
</dbReference>
<evidence type="ECO:0000256" key="7">
    <source>
        <dbReference type="SAM" id="MobiDB-lite"/>
    </source>
</evidence>
<dbReference type="Pfam" id="PF02920">
    <property type="entry name" value="Integrase_DNA"/>
    <property type="match status" value="1"/>
</dbReference>
<evidence type="ECO:0000313" key="11">
    <source>
        <dbReference type="EMBL" id="RGB83417.1"/>
    </source>
</evidence>
<dbReference type="PANTHER" id="PTHR30349">
    <property type="entry name" value="PHAGE INTEGRASE-RELATED"/>
    <property type="match status" value="1"/>
</dbReference>
<evidence type="ECO:0000313" key="12">
    <source>
        <dbReference type="EMBL" id="RGB96101.1"/>
    </source>
</evidence>
<dbReference type="SUPFAM" id="SSF54171">
    <property type="entry name" value="DNA-binding domain"/>
    <property type="match status" value="1"/>
</dbReference>
<accession>A0A3E2UIM3</accession>
<dbReference type="EMBL" id="QVES01000016">
    <property type="protein sequence ID" value="RGB83417.1"/>
    <property type="molecule type" value="Genomic_DNA"/>
</dbReference>
<dbReference type="InterPro" id="IPR013762">
    <property type="entry name" value="Integrase-like_cat_sf"/>
</dbReference>
<dbReference type="InterPro" id="IPR002104">
    <property type="entry name" value="Integrase_catalytic"/>
</dbReference>
<evidence type="ECO:0000256" key="2">
    <source>
        <dbReference type="ARBA" id="ARBA00008857"/>
    </source>
</evidence>
<dbReference type="Pfam" id="PF14659">
    <property type="entry name" value="Phage_int_SAM_3"/>
    <property type="match status" value="1"/>
</dbReference>
<evidence type="ECO:0000259" key="9">
    <source>
        <dbReference type="PROSITE" id="PS51900"/>
    </source>
</evidence>
<evidence type="ECO:0000256" key="1">
    <source>
        <dbReference type="ARBA" id="ARBA00003283"/>
    </source>
</evidence>
<organism evidence="12 14">
    <name type="scientific">Faecalibacterium prausnitzii</name>
    <dbReference type="NCBI Taxonomy" id="853"/>
    <lineage>
        <taxon>Bacteria</taxon>
        <taxon>Bacillati</taxon>
        <taxon>Bacillota</taxon>
        <taxon>Clostridia</taxon>
        <taxon>Eubacteriales</taxon>
        <taxon>Oscillospiraceae</taxon>
        <taxon>Faecalibacterium</taxon>
    </lineage>
</organism>
<evidence type="ECO:0000313" key="15">
    <source>
        <dbReference type="Proteomes" id="UP000462091"/>
    </source>
</evidence>
<feature type="domain" description="Tyr recombinase" evidence="8">
    <location>
        <begin position="179"/>
        <end position="402"/>
    </location>
</feature>
<dbReference type="PROSITE" id="PS51900">
    <property type="entry name" value="CB"/>
    <property type="match status" value="1"/>
</dbReference>
<dbReference type="CDD" id="cd01189">
    <property type="entry name" value="INT_ICEBs1_C_like"/>
    <property type="match status" value="1"/>
</dbReference>
<keyword evidence="4 6" id="KW-0238">DNA-binding</keyword>
<reference evidence="10 15" key="2">
    <citation type="journal article" date="2019" name="Nat. Med.">
        <title>A library of human gut bacterial isolates paired with longitudinal multiomics data enables mechanistic microbiome research.</title>
        <authorList>
            <person name="Poyet M."/>
            <person name="Groussin M."/>
            <person name="Gibbons S.M."/>
            <person name="Avila-Pacheco J."/>
            <person name="Jiang X."/>
            <person name="Kearney S.M."/>
            <person name="Perrotta A.R."/>
            <person name="Berdy B."/>
            <person name="Zhao S."/>
            <person name="Lieberman T.D."/>
            <person name="Swanson P.K."/>
            <person name="Smith M."/>
            <person name="Roesemann S."/>
            <person name="Alexander J.E."/>
            <person name="Rich S.A."/>
            <person name="Livny J."/>
            <person name="Vlamakis H."/>
            <person name="Clish C."/>
            <person name="Bullock K."/>
            <person name="Deik A."/>
            <person name="Scott J."/>
            <person name="Pierce K.A."/>
            <person name="Xavier R.J."/>
            <person name="Alm E.J."/>
        </authorList>
    </citation>
    <scope>NUCLEOTIDE SEQUENCE [LARGE SCALE GENOMIC DNA]</scope>
    <source>
        <strain evidence="10 15">BIOML-B1</strain>
    </source>
</reference>
<evidence type="ECO:0000256" key="5">
    <source>
        <dbReference type="ARBA" id="ARBA00023172"/>
    </source>
</evidence>